<evidence type="ECO:0000313" key="2">
    <source>
        <dbReference type="Proteomes" id="UP001157502"/>
    </source>
</evidence>
<dbReference type="Proteomes" id="UP001157502">
    <property type="component" value="Chromosome 6"/>
</dbReference>
<accession>A0ACC2H3Y9</accession>
<reference evidence="1" key="1">
    <citation type="submission" date="2021-05" db="EMBL/GenBank/DDBJ databases">
        <authorList>
            <person name="Pan Q."/>
            <person name="Jouanno E."/>
            <person name="Zahm M."/>
            <person name="Klopp C."/>
            <person name="Cabau C."/>
            <person name="Louis A."/>
            <person name="Berthelot C."/>
            <person name="Parey E."/>
            <person name="Roest Crollius H."/>
            <person name="Montfort J."/>
            <person name="Robinson-Rechavi M."/>
            <person name="Bouchez O."/>
            <person name="Lampietro C."/>
            <person name="Lopez Roques C."/>
            <person name="Donnadieu C."/>
            <person name="Postlethwait J."/>
            <person name="Bobe J."/>
            <person name="Dillon D."/>
            <person name="Chandos A."/>
            <person name="von Hippel F."/>
            <person name="Guiguen Y."/>
        </authorList>
    </citation>
    <scope>NUCLEOTIDE SEQUENCE</scope>
    <source>
        <strain evidence="1">YG-Jan2019</strain>
    </source>
</reference>
<proteinExistence type="predicted"/>
<protein>
    <submittedName>
        <fullName evidence="1">Uncharacterized protein</fullName>
    </submittedName>
</protein>
<dbReference type="EMBL" id="CM055733">
    <property type="protein sequence ID" value="KAJ8010420.1"/>
    <property type="molecule type" value="Genomic_DNA"/>
</dbReference>
<organism evidence="1 2">
    <name type="scientific">Dallia pectoralis</name>
    <name type="common">Alaska blackfish</name>
    <dbReference type="NCBI Taxonomy" id="75939"/>
    <lineage>
        <taxon>Eukaryota</taxon>
        <taxon>Metazoa</taxon>
        <taxon>Chordata</taxon>
        <taxon>Craniata</taxon>
        <taxon>Vertebrata</taxon>
        <taxon>Euteleostomi</taxon>
        <taxon>Actinopterygii</taxon>
        <taxon>Neopterygii</taxon>
        <taxon>Teleostei</taxon>
        <taxon>Protacanthopterygii</taxon>
        <taxon>Esociformes</taxon>
        <taxon>Umbridae</taxon>
        <taxon>Dallia</taxon>
    </lineage>
</organism>
<gene>
    <name evidence="1" type="ORF">DPEC_G00074890</name>
</gene>
<sequence>MASGRASANRANLAASKRMWSNIDAALMSGPEQSHDTEQPGPIKRNASCEDDLALGIEASLYGKHGVRTVQEFLRSTRPHPYISRWNSLTSATSARSAPLSVMDVLNLWSDDPEEVLLDLGFGREEPDISGRIPARFINNQSNARGINIQVYLDAQKNRMDIENPDVSNRFRQLEVLQQVTTAFSSLVGGPSVDSTAQTGAPESASAETRNGGREWECCFDASPGKHSASCRTRAKHRTCLAPPQLHRAPWSRHTSLLSASSTNGPT</sequence>
<comment type="caution">
    <text evidence="1">The sequence shown here is derived from an EMBL/GenBank/DDBJ whole genome shotgun (WGS) entry which is preliminary data.</text>
</comment>
<keyword evidence="2" id="KW-1185">Reference proteome</keyword>
<name>A0ACC2H3Y9_DALPE</name>
<evidence type="ECO:0000313" key="1">
    <source>
        <dbReference type="EMBL" id="KAJ8010420.1"/>
    </source>
</evidence>